<dbReference type="HOGENOM" id="CLU_2185625_0_0_1"/>
<organism evidence="1 2">
    <name type="scientific">Sphaerobolus stellatus (strain SS14)</name>
    <dbReference type="NCBI Taxonomy" id="990650"/>
    <lineage>
        <taxon>Eukaryota</taxon>
        <taxon>Fungi</taxon>
        <taxon>Dikarya</taxon>
        <taxon>Basidiomycota</taxon>
        <taxon>Agaricomycotina</taxon>
        <taxon>Agaricomycetes</taxon>
        <taxon>Phallomycetidae</taxon>
        <taxon>Geastrales</taxon>
        <taxon>Sphaerobolaceae</taxon>
        <taxon>Sphaerobolus</taxon>
    </lineage>
</organism>
<dbReference type="AlphaFoldDB" id="A0A0C9VU08"/>
<proteinExistence type="predicted"/>
<keyword evidence="2" id="KW-1185">Reference proteome</keyword>
<reference evidence="1 2" key="1">
    <citation type="submission" date="2014-06" db="EMBL/GenBank/DDBJ databases">
        <title>Evolutionary Origins and Diversification of the Mycorrhizal Mutualists.</title>
        <authorList>
            <consortium name="DOE Joint Genome Institute"/>
            <consortium name="Mycorrhizal Genomics Consortium"/>
            <person name="Kohler A."/>
            <person name="Kuo A."/>
            <person name="Nagy L.G."/>
            <person name="Floudas D."/>
            <person name="Copeland A."/>
            <person name="Barry K.W."/>
            <person name="Cichocki N."/>
            <person name="Veneault-Fourrey C."/>
            <person name="LaButti K."/>
            <person name="Lindquist E.A."/>
            <person name="Lipzen A."/>
            <person name="Lundell T."/>
            <person name="Morin E."/>
            <person name="Murat C."/>
            <person name="Riley R."/>
            <person name="Ohm R."/>
            <person name="Sun H."/>
            <person name="Tunlid A."/>
            <person name="Henrissat B."/>
            <person name="Grigoriev I.V."/>
            <person name="Hibbett D.S."/>
            <person name="Martin F."/>
        </authorList>
    </citation>
    <scope>NUCLEOTIDE SEQUENCE [LARGE SCALE GENOMIC DNA]</scope>
    <source>
        <strain evidence="1 2">SS14</strain>
    </source>
</reference>
<dbReference type="EMBL" id="KN837109">
    <property type="protein sequence ID" value="KIJ46117.1"/>
    <property type="molecule type" value="Genomic_DNA"/>
</dbReference>
<dbReference type="Proteomes" id="UP000054279">
    <property type="component" value="Unassembled WGS sequence"/>
</dbReference>
<sequence length="109" mass="12497">MWMWMAEKKITLSPSILLGSEKEFPTFWYSAPFATYRAAISTIEVCLDSADQTLTRERLAITMNEMSHNIGNRSFGYGLLLTESKVTAYMFDHLGALVSNGFEYYRHPK</sequence>
<accession>A0A0C9VU08</accession>
<protein>
    <submittedName>
        <fullName evidence="1">Uncharacterized protein</fullName>
    </submittedName>
</protein>
<gene>
    <name evidence="1" type="ORF">M422DRAFT_46396</name>
</gene>
<evidence type="ECO:0000313" key="2">
    <source>
        <dbReference type="Proteomes" id="UP000054279"/>
    </source>
</evidence>
<evidence type="ECO:0000313" key="1">
    <source>
        <dbReference type="EMBL" id="KIJ46117.1"/>
    </source>
</evidence>
<name>A0A0C9VU08_SPHS4</name>